<dbReference type="EMBL" id="GBRH01236315">
    <property type="protein sequence ID" value="JAD61580.1"/>
    <property type="molecule type" value="Transcribed_RNA"/>
</dbReference>
<proteinExistence type="predicted"/>
<evidence type="ECO:0000313" key="1">
    <source>
        <dbReference type="EMBL" id="JAD61580.1"/>
    </source>
</evidence>
<reference evidence="1" key="1">
    <citation type="submission" date="2014-09" db="EMBL/GenBank/DDBJ databases">
        <authorList>
            <person name="Magalhaes I.L.F."/>
            <person name="Oliveira U."/>
            <person name="Santos F.R."/>
            <person name="Vidigal T.H.D.A."/>
            <person name="Brescovit A.D."/>
            <person name="Santos A.J."/>
        </authorList>
    </citation>
    <scope>NUCLEOTIDE SEQUENCE</scope>
    <source>
        <tissue evidence="1">Shoot tissue taken approximately 20 cm above the soil surface</tissue>
    </source>
</reference>
<sequence>MSCRVSFCSTKPAPCLFG</sequence>
<accession>A0A0A9BK45</accession>
<protein>
    <submittedName>
        <fullName evidence="1">Uncharacterized protein</fullName>
    </submittedName>
</protein>
<name>A0A0A9BK45_ARUDO</name>
<organism evidence="1">
    <name type="scientific">Arundo donax</name>
    <name type="common">Giant reed</name>
    <name type="synonym">Donax arundinaceus</name>
    <dbReference type="NCBI Taxonomy" id="35708"/>
    <lineage>
        <taxon>Eukaryota</taxon>
        <taxon>Viridiplantae</taxon>
        <taxon>Streptophyta</taxon>
        <taxon>Embryophyta</taxon>
        <taxon>Tracheophyta</taxon>
        <taxon>Spermatophyta</taxon>
        <taxon>Magnoliopsida</taxon>
        <taxon>Liliopsida</taxon>
        <taxon>Poales</taxon>
        <taxon>Poaceae</taxon>
        <taxon>PACMAD clade</taxon>
        <taxon>Arundinoideae</taxon>
        <taxon>Arundineae</taxon>
        <taxon>Arundo</taxon>
    </lineage>
</organism>
<dbReference type="AlphaFoldDB" id="A0A0A9BK45"/>
<reference evidence="1" key="2">
    <citation type="journal article" date="2015" name="Data Brief">
        <title>Shoot transcriptome of the giant reed, Arundo donax.</title>
        <authorList>
            <person name="Barrero R.A."/>
            <person name="Guerrero F.D."/>
            <person name="Moolhuijzen P."/>
            <person name="Goolsby J.A."/>
            <person name="Tidwell J."/>
            <person name="Bellgard S.E."/>
            <person name="Bellgard M.I."/>
        </authorList>
    </citation>
    <scope>NUCLEOTIDE SEQUENCE</scope>
    <source>
        <tissue evidence="1">Shoot tissue taken approximately 20 cm above the soil surface</tissue>
    </source>
</reference>